<comment type="caution">
    <text evidence="1">The sequence shown here is derived from an EMBL/GenBank/DDBJ whole genome shotgun (WGS) entry which is preliminary data.</text>
</comment>
<protein>
    <submittedName>
        <fullName evidence="1">Uncharacterized protein</fullName>
    </submittedName>
</protein>
<gene>
    <name evidence="1" type="ORF">M8818_006772</name>
</gene>
<keyword evidence="2" id="KW-1185">Reference proteome</keyword>
<evidence type="ECO:0000313" key="2">
    <source>
        <dbReference type="Proteomes" id="UP001320706"/>
    </source>
</evidence>
<dbReference type="Proteomes" id="UP001320706">
    <property type="component" value="Unassembled WGS sequence"/>
</dbReference>
<reference evidence="1" key="1">
    <citation type="submission" date="2024-02" db="EMBL/GenBank/DDBJ databases">
        <title>Metagenome Assembled Genome of Zalaria obscura JY119.</title>
        <authorList>
            <person name="Vighnesh L."/>
            <person name="Jagadeeshwari U."/>
            <person name="Venkata Ramana C."/>
            <person name="Sasikala C."/>
        </authorList>
    </citation>
    <scope>NUCLEOTIDE SEQUENCE</scope>
    <source>
        <strain evidence="1">JY119</strain>
    </source>
</reference>
<accession>A0ACC3S5Z8</accession>
<dbReference type="EMBL" id="JAMKPW020000041">
    <property type="protein sequence ID" value="KAK8196607.1"/>
    <property type="molecule type" value="Genomic_DNA"/>
</dbReference>
<proteinExistence type="predicted"/>
<organism evidence="1 2">
    <name type="scientific">Zalaria obscura</name>
    <dbReference type="NCBI Taxonomy" id="2024903"/>
    <lineage>
        <taxon>Eukaryota</taxon>
        <taxon>Fungi</taxon>
        <taxon>Dikarya</taxon>
        <taxon>Ascomycota</taxon>
        <taxon>Pezizomycotina</taxon>
        <taxon>Dothideomycetes</taxon>
        <taxon>Dothideomycetidae</taxon>
        <taxon>Dothideales</taxon>
        <taxon>Zalariaceae</taxon>
        <taxon>Zalaria</taxon>
    </lineage>
</organism>
<evidence type="ECO:0000313" key="1">
    <source>
        <dbReference type="EMBL" id="KAK8196607.1"/>
    </source>
</evidence>
<name>A0ACC3S5Z8_9PEZI</name>
<sequence>MMVQDTPKNSAPAPELAILTSKAAHSSLLVVRQAQSINAVRSRVLGVASQHSLSRFHYVSRVLEHFHEYFGPLKQPQCVTARVRKQYHPVHGPCQERQPKGCSFENNEIHARPCWVTQGFEKQFASN</sequence>